<accession>A0A0L6UHQ8</accession>
<feature type="compositionally biased region" description="Polar residues" evidence="1">
    <location>
        <begin position="20"/>
        <end position="33"/>
    </location>
</feature>
<sequence>MPPKRTSTSTPNIPQPCIPASSSKTPLSRQKSAPISWKKDGPNGTSSICIILEWLAIDGNYQRWRGDNKGGATKSTLAAGILAEMVDTGIITHQDTNGIQTNIQELQVSYTKVSDFLCGTGAGIPDEDVQDGSTALWMCRYWDVLHPIMGAQTCTNPLVTSESTCLSIPNLLSRNGNSPPADQQPNFSKAVGQTEEGGSSATPNQTGGSKRKATSKGDSCGLEQVLNDSYKYRLKCFEVRERREALKLAAENKQARIDSILKKRKLQLEDHRMRVIKMEAQVKVRRAKIYKVCARIGFIKELRDLGQSQEEIERFLSEQSSRVERPSNPPPPDNESSEGKDSFNNDDNPITL</sequence>
<dbReference type="OrthoDB" id="2507473at2759"/>
<dbReference type="VEuPathDB" id="FungiDB:VP01_592g17"/>
<evidence type="ECO:0000313" key="2">
    <source>
        <dbReference type="EMBL" id="KNZ48076.1"/>
    </source>
</evidence>
<protein>
    <submittedName>
        <fullName evidence="2">Uncharacterized protein</fullName>
    </submittedName>
</protein>
<feature type="compositionally biased region" description="Polar residues" evidence="1">
    <location>
        <begin position="171"/>
        <end position="187"/>
    </location>
</feature>
<feature type="compositionally biased region" description="Polar residues" evidence="1">
    <location>
        <begin position="196"/>
        <end position="208"/>
    </location>
</feature>
<evidence type="ECO:0000256" key="1">
    <source>
        <dbReference type="SAM" id="MobiDB-lite"/>
    </source>
</evidence>
<comment type="caution">
    <text evidence="2">The sequence shown here is derived from an EMBL/GenBank/DDBJ whole genome shotgun (WGS) entry which is preliminary data.</text>
</comment>
<dbReference type="STRING" id="27349.A0A0L6UHQ8"/>
<dbReference type="EMBL" id="LAVV01011196">
    <property type="protein sequence ID" value="KNZ48076.1"/>
    <property type="molecule type" value="Genomic_DNA"/>
</dbReference>
<feature type="region of interest" description="Disordered" evidence="1">
    <location>
        <begin position="171"/>
        <end position="217"/>
    </location>
</feature>
<proteinExistence type="predicted"/>
<gene>
    <name evidence="2" type="ORF">VP01_592g17</name>
</gene>
<organism evidence="2 3">
    <name type="scientific">Puccinia sorghi</name>
    <dbReference type="NCBI Taxonomy" id="27349"/>
    <lineage>
        <taxon>Eukaryota</taxon>
        <taxon>Fungi</taxon>
        <taxon>Dikarya</taxon>
        <taxon>Basidiomycota</taxon>
        <taxon>Pucciniomycotina</taxon>
        <taxon>Pucciniomycetes</taxon>
        <taxon>Pucciniales</taxon>
        <taxon>Pucciniaceae</taxon>
        <taxon>Puccinia</taxon>
    </lineage>
</organism>
<feature type="compositionally biased region" description="Basic and acidic residues" evidence="1">
    <location>
        <begin position="315"/>
        <end position="325"/>
    </location>
</feature>
<feature type="compositionally biased region" description="Polar residues" evidence="1">
    <location>
        <begin position="1"/>
        <end position="12"/>
    </location>
</feature>
<dbReference type="AlphaFoldDB" id="A0A0L6UHQ8"/>
<dbReference type="PANTHER" id="PTHR33324">
    <property type="entry name" value="EXPRESSED PROTEIN"/>
    <property type="match status" value="1"/>
</dbReference>
<feature type="region of interest" description="Disordered" evidence="1">
    <location>
        <begin position="1"/>
        <end position="39"/>
    </location>
</feature>
<reference evidence="2 3" key="1">
    <citation type="submission" date="2015-08" db="EMBL/GenBank/DDBJ databases">
        <title>Next Generation Sequencing and Analysis of the Genome of Puccinia sorghi L Schw, the Causal Agent of Maize Common Rust.</title>
        <authorList>
            <person name="Rochi L."/>
            <person name="Burguener G."/>
            <person name="Darino M."/>
            <person name="Turjanski A."/>
            <person name="Kreff E."/>
            <person name="Dieguez M.J."/>
            <person name="Sacco F."/>
        </authorList>
    </citation>
    <scope>NUCLEOTIDE SEQUENCE [LARGE SCALE GENOMIC DNA]</scope>
    <source>
        <strain evidence="2 3">RO10H11247</strain>
    </source>
</reference>
<dbReference type="PANTHER" id="PTHR33324:SF2">
    <property type="entry name" value="MYB_SANT-LIKE DNA-BINDING DOMAIN-CONTAINING PROTEIN"/>
    <property type="match status" value="1"/>
</dbReference>
<name>A0A0L6UHQ8_9BASI</name>
<feature type="region of interest" description="Disordered" evidence="1">
    <location>
        <begin position="315"/>
        <end position="352"/>
    </location>
</feature>
<keyword evidence="3" id="KW-1185">Reference proteome</keyword>
<evidence type="ECO:0000313" key="3">
    <source>
        <dbReference type="Proteomes" id="UP000037035"/>
    </source>
</evidence>
<dbReference type="Proteomes" id="UP000037035">
    <property type="component" value="Unassembled WGS sequence"/>
</dbReference>